<evidence type="ECO:0000256" key="4">
    <source>
        <dbReference type="PROSITE-ProRule" id="PRU00335"/>
    </source>
</evidence>
<keyword evidence="3" id="KW-0804">Transcription</keyword>
<dbReference type="PROSITE" id="PS50977">
    <property type="entry name" value="HTH_TETR_2"/>
    <property type="match status" value="1"/>
</dbReference>
<organism evidence="6 7">
    <name type="scientific">Tepidicaulis marinus</name>
    <dbReference type="NCBI Taxonomy" id="1333998"/>
    <lineage>
        <taxon>Bacteria</taxon>
        <taxon>Pseudomonadati</taxon>
        <taxon>Pseudomonadota</taxon>
        <taxon>Alphaproteobacteria</taxon>
        <taxon>Hyphomicrobiales</taxon>
        <taxon>Parvibaculaceae</taxon>
        <taxon>Tepidicaulis</taxon>
    </lineage>
</organism>
<dbReference type="AlphaFoldDB" id="A0A081BEY4"/>
<evidence type="ECO:0000259" key="5">
    <source>
        <dbReference type="PROSITE" id="PS50977"/>
    </source>
</evidence>
<dbReference type="FunFam" id="1.10.10.60:FF:000141">
    <property type="entry name" value="TetR family transcriptional regulator"/>
    <property type="match status" value="1"/>
</dbReference>
<dbReference type="GO" id="GO:0003700">
    <property type="term" value="F:DNA-binding transcription factor activity"/>
    <property type="evidence" value="ECO:0007669"/>
    <property type="project" value="TreeGrafter"/>
</dbReference>
<dbReference type="GO" id="GO:0000976">
    <property type="term" value="F:transcription cis-regulatory region binding"/>
    <property type="evidence" value="ECO:0007669"/>
    <property type="project" value="TreeGrafter"/>
</dbReference>
<dbReference type="InterPro" id="IPR009057">
    <property type="entry name" value="Homeodomain-like_sf"/>
</dbReference>
<dbReference type="EMBL" id="BBIO01000022">
    <property type="protein sequence ID" value="GAK46602.1"/>
    <property type="molecule type" value="Genomic_DNA"/>
</dbReference>
<dbReference type="PRINTS" id="PR00455">
    <property type="entry name" value="HTHTETR"/>
</dbReference>
<dbReference type="InterPro" id="IPR023772">
    <property type="entry name" value="DNA-bd_HTH_TetR-type_CS"/>
</dbReference>
<keyword evidence="1" id="KW-0805">Transcription regulation</keyword>
<comment type="caution">
    <text evidence="6">The sequence shown here is derived from an EMBL/GenBank/DDBJ whole genome shotgun (WGS) entry which is preliminary data.</text>
</comment>
<dbReference type="PANTHER" id="PTHR30055">
    <property type="entry name" value="HTH-TYPE TRANSCRIPTIONAL REGULATOR RUTR"/>
    <property type="match status" value="1"/>
</dbReference>
<dbReference type="SUPFAM" id="SSF48498">
    <property type="entry name" value="Tetracyclin repressor-like, C-terminal domain"/>
    <property type="match status" value="1"/>
</dbReference>
<evidence type="ECO:0000256" key="2">
    <source>
        <dbReference type="ARBA" id="ARBA00023125"/>
    </source>
</evidence>
<reference evidence="6 7" key="1">
    <citation type="submission" date="2014-07" db="EMBL/GenBank/DDBJ databases">
        <title>Tepidicaulis marinum gen. nov., sp. nov., a novel marine bacterium denitrifying nitrate to nitrous oxide strictly under microaerobic conditions.</title>
        <authorList>
            <person name="Takeuchi M."/>
            <person name="Yamagishi T."/>
            <person name="Kamagata Y."/>
            <person name="Oshima K."/>
            <person name="Hattori M."/>
            <person name="Katayama T."/>
            <person name="Hanada S."/>
            <person name="Tamaki H."/>
            <person name="Marumo K."/>
            <person name="Maeda H."/>
            <person name="Nedachi M."/>
            <person name="Iwasaki W."/>
            <person name="Suwa Y."/>
            <person name="Sakata S."/>
        </authorList>
    </citation>
    <scope>NUCLEOTIDE SEQUENCE [LARGE SCALE GENOMIC DNA]</scope>
    <source>
        <strain evidence="6 7">MA2</strain>
    </source>
</reference>
<dbReference type="InterPro" id="IPR036271">
    <property type="entry name" value="Tet_transcr_reg_TetR-rel_C_sf"/>
</dbReference>
<dbReference type="Gene3D" id="1.10.357.10">
    <property type="entry name" value="Tetracycline Repressor, domain 2"/>
    <property type="match status" value="1"/>
</dbReference>
<evidence type="ECO:0000313" key="6">
    <source>
        <dbReference type="EMBL" id="GAK46602.1"/>
    </source>
</evidence>
<keyword evidence="7" id="KW-1185">Reference proteome</keyword>
<dbReference type="eggNOG" id="COG1309">
    <property type="taxonomic scope" value="Bacteria"/>
</dbReference>
<dbReference type="Pfam" id="PF14246">
    <property type="entry name" value="TetR_C_7"/>
    <property type="match status" value="1"/>
</dbReference>
<dbReference type="Pfam" id="PF00440">
    <property type="entry name" value="TetR_N"/>
    <property type="match status" value="1"/>
</dbReference>
<dbReference type="Gene3D" id="1.10.10.60">
    <property type="entry name" value="Homeodomain-like"/>
    <property type="match status" value="1"/>
</dbReference>
<feature type="DNA-binding region" description="H-T-H motif" evidence="4">
    <location>
        <begin position="31"/>
        <end position="50"/>
    </location>
</feature>
<dbReference type="RefSeq" id="WP_045449373.1">
    <property type="nucleotide sequence ID" value="NZ_BBIO01000022.1"/>
</dbReference>
<sequence>MSPAGPIKKKRTQILDAAAHLFATQGYSGTSVEEIARLAKVAKPTVYSHFEGKRDVLEALLQARTEEMTTYFSQLEIKGESPEKVVTAIIEVMADVLSREETIGIYRMLAVEGARDPELAKAYLAKAENSVEVWIESYLAKQAKAGQLRIEDPAWATYTLLQMTKGKLMFKPLFGLAKPPSKREVNKHVRQCVAFFLDIWKVR</sequence>
<dbReference type="PROSITE" id="PS01081">
    <property type="entry name" value="HTH_TETR_1"/>
    <property type="match status" value="1"/>
</dbReference>
<name>A0A081BEY4_9HYPH</name>
<protein>
    <submittedName>
        <fullName evidence="6">Regulatory protein TetR</fullName>
    </submittedName>
</protein>
<dbReference type="InterPro" id="IPR050109">
    <property type="entry name" value="HTH-type_TetR-like_transc_reg"/>
</dbReference>
<evidence type="ECO:0000256" key="1">
    <source>
        <dbReference type="ARBA" id="ARBA00023015"/>
    </source>
</evidence>
<evidence type="ECO:0000313" key="7">
    <source>
        <dbReference type="Proteomes" id="UP000028702"/>
    </source>
</evidence>
<keyword evidence="2 4" id="KW-0238">DNA-binding</keyword>
<dbReference type="SUPFAM" id="SSF46689">
    <property type="entry name" value="Homeodomain-like"/>
    <property type="match status" value="1"/>
</dbReference>
<dbReference type="STRING" id="1333998.M2A_3101"/>
<dbReference type="InterPro" id="IPR001647">
    <property type="entry name" value="HTH_TetR"/>
</dbReference>
<dbReference type="PANTHER" id="PTHR30055:SF223">
    <property type="entry name" value="HTH-TYPE TRANSCRIPTIONAL REGULATOR UIDR"/>
    <property type="match status" value="1"/>
</dbReference>
<gene>
    <name evidence="6" type="ORF">M2A_3101</name>
</gene>
<dbReference type="InterPro" id="IPR039536">
    <property type="entry name" value="TetR_C_Proteobacteria"/>
</dbReference>
<dbReference type="Proteomes" id="UP000028702">
    <property type="component" value="Unassembled WGS sequence"/>
</dbReference>
<proteinExistence type="predicted"/>
<accession>A0A081BEY4</accession>
<feature type="domain" description="HTH tetR-type" evidence="5">
    <location>
        <begin position="8"/>
        <end position="68"/>
    </location>
</feature>
<evidence type="ECO:0000256" key="3">
    <source>
        <dbReference type="ARBA" id="ARBA00023163"/>
    </source>
</evidence>